<reference evidence="4 5" key="1">
    <citation type="submission" date="2019-03" db="EMBL/GenBank/DDBJ databases">
        <title>Genomic Encyclopedia of Type Strains, Phase IV (KMG-IV): sequencing the most valuable type-strain genomes for metagenomic binning, comparative biology and taxonomic classification.</title>
        <authorList>
            <person name="Goeker M."/>
        </authorList>
    </citation>
    <scope>NUCLEOTIDE SEQUENCE [LARGE SCALE GENOMIC DNA]</scope>
    <source>
        <strain evidence="4 5">DSM 20467</strain>
    </source>
</reference>
<protein>
    <submittedName>
        <fullName evidence="4">Uncharacterized protein</fullName>
    </submittedName>
</protein>
<keyword evidence="5" id="KW-1185">Reference proteome</keyword>
<accession>A0A4R3K7S1</accession>
<evidence type="ECO:0000256" key="1">
    <source>
        <dbReference type="SAM" id="Coils"/>
    </source>
</evidence>
<feature type="transmembrane region" description="Helical" evidence="3">
    <location>
        <begin position="57"/>
        <end position="78"/>
    </location>
</feature>
<sequence>MYNNRDNELDKTRKMDPVTPNDFVGSDRSDIEIKDVKPKEKTTHGVMRFFQKKQTKICLLVIVFILALAGGFSLSSYYNDKEQLAENESIHQQQELKRQQADLEQQKKDLETQRKQLEQEKEALNASKNAPDQSASSWLGSVLDSVTGEKGQKAEQGQGNNSSDNNVQIDKKIAQAQEKIDEINNNLGKFESMKQGVSHLQGKLEETYQNNQELFDTIKFNLQKILQ</sequence>
<keyword evidence="1" id="KW-0175">Coiled coil</keyword>
<gene>
    <name evidence="4" type="ORF">EDC37_1089</name>
</gene>
<feature type="coiled-coil region" evidence="1">
    <location>
        <begin position="89"/>
        <end position="130"/>
    </location>
</feature>
<comment type="caution">
    <text evidence="4">The sequence shown here is derived from an EMBL/GenBank/DDBJ whole genome shotgun (WGS) entry which is preliminary data.</text>
</comment>
<organism evidence="4 5">
    <name type="scientific">Pectinatus cerevisiiphilus</name>
    <dbReference type="NCBI Taxonomy" id="86956"/>
    <lineage>
        <taxon>Bacteria</taxon>
        <taxon>Bacillati</taxon>
        <taxon>Bacillota</taxon>
        <taxon>Negativicutes</taxon>
        <taxon>Selenomonadales</taxon>
        <taxon>Selenomonadaceae</taxon>
        <taxon>Pectinatus</taxon>
    </lineage>
</organism>
<dbReference type="RefSeq" id="WP_132549269.1">
    <property type="nucleotide sequence ID" value="NZ_SMAA01000008.1"/>
</dbReference>
<feature type="compositionally biased region" description="Basic and acidic residues" evidence="2">
    <location>
        <begin position="1"/>
        <end position="16"/>
    </location>
</feature>
<evidence type="ECO:0000256" key="3">
    <source>
        <dbReference type="SAM" id="Phobius"/>
    </source>
</evidence>
<proteinExistence type="predicted"/>
<dbReference type="Proteomes" id="UP000295188">
    <property type="component" value="Unassembled WGS sequence"/>
</dbReference>
<keyword evidence="3" id="KW-1133">Transmembrane helix</keyword>
<evidence type="ECO:0000313" key="5">
    <source>
        <dbReference type="Proteomes" id="UP000295188"/>
    </source>
</evidence>
<dbReference type="EMBL" id="SMAA01000008">
    <property type="protein sequence ID" value="TCS78950.1"/>
    <property type="molecule type" value="Genomic_DNA"/>
</dbReference>
<keyword evidence="3" id="KW-0472">Membrane</keyword>
<feature type="coiled-coil region" evidence="1">
    <location>
        <begin position="166"/>
        <end position="193"/>
    </location>
</feature>
<feature type="region of interest" description="Disordered" evidence="2">
    <location>
        <begin position="1"/>
        <end position="26"/>
    </location>
</feature>
<evidence type="ECO:0000313" key="4">
    <source>
        <dbReference type="EMBL" id="TCS78950.1"/>
    </source>
</evidence>
<dbReference type="AlphaFoldDB" id="A0A4R3K7S1"/>
<keyword evidence="3" id="KW-0812">Transmembrane</keyword>
<evidence type="ECO:0000256" key="2">
    <source>
        <dbReference type="SAM" id="MobiDB-lite"/>
    </source>
</evidence>
<name>A0A4R3K7S1_9FIRM</name>